<dbReference type="PANTHER" id="PTHR39081:SF1">
    <property type="entry name" value="MUT7-C RNASE DOMAIN-CONTAINING PROTEIN"/>
    <property type="match status" value="1"/>
</dbReference>
<dbReference type="AlphaFoldDB" id="A0A0F9N3K1"/>
<protein>
    <recommendedName>
        <fullName evidence="1">Mut7-C RNAse domain-containing protein</fullName>
    </recommendedName>
</protein>
<proteinExistence type="predicted"/>
<evidence type="ECO:0000259" key="1">
    <source>
        <dbReference type="Pfam" id="PF01927"/>
    </source>
</evidence>
<gene>
    <name evidence="2" type="ORF">LCGC14_1383530</name>
</gene>
<dbReference type="EMBL" id="LAZR01008865">
    <property type="protein sequence ID" value="KKM76107.1"/>
    <property type="molecule type" value="Genomic_DNA"/>
</dbReference>
<dbReference type="Gene3D" id="3.40.50.1010">
    <property type="entry name" value="5'-nuclease"/>
    <property type="match status" value="1"/>
</dbReference>
<dbReference type="InterPro" id="IPR029060">
    <property type="entry name" value="PIN-like_dom_sf"/>
</dbReference>
<name>A0A0F9N3K1_9ZZZZ</name>
<accession>A0A0F9N3K1</accession>
<comment type="caution">
    <text evidence="2">The sequence shown here is derived from an EMBL/GenBank/DDBJ whole genome shotgun (WGS) entry which is preliminary data.</text>
</comment>
<sequence length="163" mass="18816">MQVSNEKPIFIVDAMLGKLAKKLRLLGYDSFYSSNMEDDKIIQLAKKENRILITKDVPLTQKAKKQQILTVQITSDDEIEQFLQINEKTSFGKCTVGGDNSRCPVCNGELQHIEKKDVSDKVPKGVLEKIDNFWNCTNCYKIYWEGTHIERLQKFVDELNEKL</sequence>
<dbReference type="SUPFAM" id="SSF88723">
    <property type="entry name" value="PIN domain-like"/>
    <property type="match status" value="1"/>
</dbReference>
<dbReference type="Pfam" id="PF01927">
    <property type="entry name" value="Mut7-C"/>
    <property type="match status" value="1"/>
</dbReference>
<dbReference type="PANTHER" id="PTHR39081">
    <property type="entry name" value="MUT7-C DOMAIN-CONTAINING PROTEIN"/>
    <property type="match status" value="1"/>
</dbReference>
<organism evidence="2">
    <name type="scientific">marine sediment metagenome</name>
    <dbReference type="NCBI Taxonomy" id="412755"/>
    <lineage>
        <taxon>unclassified sequences</taxon>
        <taxon>metagenomes</taxon>
        <taxon>ecological metagenomes</taxon>
    </lineage>
</organism>
<evidence type="ECO:0000313" key="2">
    <source>
        <dbReference type="EMBL" id="KKM76107.1"/>
    </source>
</evidence>
<reference evidence="2" key="1">
    <citation type="journal article" date="2015" name="Nature">
        <title>Complex archaea that bridge the gap between prokaryotes and eukaryotes.</title>
        <authorList>
            <person name="Spang A."/>
            <person name="Saw J.H."/>
            <person name="Jorgensen S.L."/>
            <person name="Zaremba-Niedzwiedzka K."/>
            <person name="Martijn J."/>
            <person name="Lind A.E."/>
            <person name="van Eijk R."/>
            <person name="Schleper C."/>
            <person name="Guy L."/>
            <person name="Ettema T.J."/>
        </authorList>
    </citation>
    <scope>NUCLEOTIDE SEQUENCE</scope>
</reference>
<feature type="domain" description="Mut7-C RNAse" evidence="1">
    <location>
        <begin position="10"/>
        <end position="155"/>
    </location>
</feature>
<dbReference type="InterPro" id="IPR002782">
    <property type="entry name" value="Mut7-C_RNAse_dom"/>
</dbReference>